<dbReference type="EMBL" id="CP014945">
    <property type="protein sequence ID" value="AMT97766.1"/>
    <property type="molecule type" value="Genomic_DNA"/>
</dbReference>
<evidence type="ECO:0000256" key="3">
    <source>
        <dbReference type="ARBA" id="ARBA00022692"/>
    </source>
</evidence>
<evidence type="ECO:0000256" key="1">
    <source>
        <dbReference type="ARBA" id="ARBA00004651"/>
    </source>
</evidence>
<keyword evidence="5 6" id="KW-0472">Membrane</keyword>
<keyword evidence="4 6" id="KW-1133">Transmembrane helix</keyword>
<feature type="transmembrane region" description="Helical" evidence="6">
    <location>
        <begin position="117"/>
        <end position="137"/>
    </location>
</feature>
<gene>
    <name evidence="7" type="ORF">A3K91_2186</name>
</gene>
<accession>A0ABM6A0A8</accession>
<dbReference type="PANTHER" id="PTHR30086:SF20">
    <property type="entry name" value="ARGININE EXPORTER PROTEIN ARGO-RELATED"/>
    <property type="match status" value="1"/>
</dbReference>
<feature type="transmembrane region" description="Helical" evidence="6">
    <location>
        <begin position="39"/>
        <end position="58"/>
    </location>
</feature>
<dbReference type="PIRSF" id="PIRSF006324">
    <property type="entry name" value="LeuE"/>
    <property type="match status" value="1"/>
</dbReference>
<dbReference type="PANTHER" id="PTHR30086">
    <property type="entry name" value="ARGININE EXPORTER PROTEIN ARGO"/>
    <property type="match status" value="1"/>
</dbReference>
<reference evidence="7 8" key="1">
    <citation type="submission" date="2016-03" db="EMBL/GenBank/DDBJ databases">
        <title>Genome sequencing of Psychrobacter alimentarius PAMC 27889.</title>
        <authorList>
            <person name="Lee J."/>
            <person name="Kim O.-S."/>
        </authorList>
    </citation>
    <scope>NUCLEOTIDE SEQUENCE [LARGE SCALE GENOMIC DNA]</scope>
    <source>
        <strain evidence="7 8">PAMC 27889</strain>
    </source>
</reference>
<dbReference type="RefSeq" id="WP_062845294.1">
    <property type="nucleotide sequence ID" value="NZ_CP014945.1"/>
</dbReference>
<name>A0ABM6A0A8_9GAMM</name>
<feature type="transmembrane region" description="Helical" evidence="6">
    <location>
        <begin position="6"/>
        <end position="27"/>
    </location>
</feature>
<sequence>MTITTIQLFTFIIAVFIFIMTPGPGVFATIAKAMTQGSWAALPLIIGLAAGDTIYMVFSAYGLSALASNFNTLFTIVKFVGAGYLFYLAYKMWTTVPSEIITGDIALKNKNEGLKSVMSGFLVSISNPKVILFYISLLPSFFPVTSLTGVDITILCLVIFSCAIIAMMMYAFMASYAQKRLKSPKARQKFNRVGSSFMGLAGTWLIAKG</sequence>
<dbReference type="Proteomes" id="UP000076104">
    <property type="component" value="Chromosome"/>
</dbReference>
<evidence type="ECO:0000256" key="6">
    <source>
        <dbReference type="SAM" id="Phobius"/>
    </source>
</evidence>
<evidence type="ECO:0000256" key="2">
    <source>
        <dbReference type="ARBA" id="ARBA00022475"/>
    </source>
</evidence>
<evidence type="ECO:0000313" key="8">
    <source>
        <dbReference type="Proteomes" id="UP000076104"/>
    </source>
</evidence>
<dbReference type="GeneID" id="33059186"/>
<organism evidence="7 8">
    <name type="scientific">Psychrobacter alimentarius</name>
    <dbReference type="NCBI Taxonomy" id="261164"/>
    <lineage>
        <taxon>Bacteria</taxon>
        <taxon>Pseudomonadati</taxon>
        <taxon>Pseudomonadota</taxon>
        <taxon>Gammaproteobacteria</taxon>
        <taxon>Moraxellales</taxon>
        <taxon>Moraxellaceae</taxon>
        <taxon>Psychrobacter</taxon>
    </lineage>
</organism>
<evidence type="ECO:0000256" key="5">
    <source>
        <dbReference type="ARBA" id="ARBA00023136"/>
    </source>
</evidence>
<feature type="transmembrane region" description="Helical" evidence="6">
    <location>
        <begin position="70"/>
        <end position="90"/>
    </location>
</feature>
<keyword evidence="2" id="KW-1003">Cell membrane</keyword>
<protein>
    <submittedName>
        <fullName evidence="7">Threonine transporter</fullName>
    </submittedName>
</protein>
<keyword evidence="3 6" id="KW-0812">Transmembrane</keyword>
<evidence type="ECO:0000256" key="4">
    <source>
        <dbReference type="ARBA" id="ARBA00022989"/>
    </source>
</evidence>
<dbReference type="Pfam" id="PF01810">
    <property type="entry name" value="LysE"/>
    <property type="match status" value="1"/>
</dbReference>
<dbReference type="InterPro" id="IPR001123">
    <property type="entry name" value="LeuE-type"/>
</dbReference>
<comment type="subcellular location">
    <subcellularLocation>
        <location evidence="1">Cell membrane</location>
        <topology evidence="1">Multi-pass membrane protein</topology>
    </subcellularLocation>
</comment>
<keyword evidence="8" id="KW-1185">Reference proteome</keyword>
<proteinExistence type="predicted"/>
<evidence type="ECO:0000313" key="7">
    <source>
        <dbReference type="EMBL" id="AMT97766.1"/>
    </source>
</evidence>
<feature type="transmembrane region" description="Helical" evidence="6">
    <location>
        <begin position="152"/>
        <end position="177"/>
    </location>
</feature>